<dbReference type="EMBL" id="CP041217">
    <property type="protein sequence ID" value="QDH23105.1"/>
    <property type="molecule type" value="Genomic_DNA"/>
</dbReference>
<organism evidence="4 5">
    <name type="scientific">Saccharibacillus brassicae</name>
    <dbReference type="NCBI Taxonomy" id="2583377"/>
    <lineage>
        <taxon>Bacteria</taxon>
        <taxon>Bacillati</taxon>
        <taxon>Bacillota</taxon>
        <taxon>Bacilli</taxon>
        <taxon>Bacillales</taxon>
        <taxon>Paenibacillaceae</taxon>
        <taxon>Saccharibacillus</taxon>
    </lineage>
</organism>
<dbReference type="SUPFAM" id="SSF46689">
    <property type="entry name" value="Homeodomain-like"/>
    <property type="match status" value="1"/>
</dbReference>
<keyword evidence="5" id="KW-1185">Reference proteome</keyword>
<gene>
    <name evidence="4" type="ORF">FFV09_20950</name>
</gene>
<dbReference type="AlphaFoldDB" id="A0A4Y6V496"/>
<dbReference type="InterPro" id="IPR050624">
    <property type="entry name" value="HTH-type_Tx_Regulator"/>
</dbReference>
<dbReference type="Gene3D" id="1.10.357.10">
    <property type="entry name" value="Tetracycline Repressor, domain 2"/>
    <property type="match status" value="1"/>
</dbReference>
<evidence type="ECO:0000256" key="2">
    <source>
        <dbReference type="PROSITE-ProRule" id="PRU00335"/>
    </source>
</evidence>
<evidence type="ECO:0000259" key="3">
    <source>
        <dbReference type="PROSITE" id="PS50977"/>
    </source>
</evidence>
<name>A0A4Y6V496_SACBS</name>
<feature type="domain" description="HTH tetR-type" evidence="3">
    <location>
        <begin position="8"/>
        <end position="68"/>
    </location>
</feature>
<dbReference type="Pfam" id="PF00440">
    <property type="entry name" value="TetR_N"/>
    <property type="match status" value="1"/>
</dbReference>
<dbReference type="RefSeq" id="WP_141449642.1">
    <property type="nucleotide sequence ID" value="NZ_CP041217.1"/>
</dbReference>
<protein>
    <submittedName>
        <fullName evidence="4">TetR/AcrR family transcriptional regulator</fullName>
    </submittedName>
</protein>
<evidence type="ECO:0000256" key="1">
    <source>
        <dbReference type="ARBA" id="ARBA00023125"/>
    </source>
</evidence>
<accession>A0A4Y6V496</accession>
<sequence length="170" mass="19977">MGNEQLKQLSKASIQEAFLQLLEERAWERISIQDIIGKAGVSRMTYYRHFESKEDILIQLYDAFLQTIAEHTPSRLTASNKRLFLTRLFTVIREYKTYIRLLILNDPYLGMIHRTNRFYLKRTSSTAVSPLKLLGFIGMLSNICFYWVRHNCEEPIDALVEICLETVHFP</sequence>
<dbReference type="InterPro" id="IPR009057">
    <property type="entry name" value="Homeodomain-like_sf"/>
</dbReference>
<proteinExistence type="predicted"/>
<feature type="DNA-binding region" description="H-T-H motif" evidence="2">
    <location>
        <begin position="31"/>
        <end position="50"/>
    </location>
</feature>
<dbReference type="InterPro" id="IPR001647">
    <property type="entry name" value="HTH_TetR"/>
</dbReference>
<keyword evidence="1 2" id="KW-0238">DNA-binding</keyword>
<dbReference type="PANTHER" id="PTHR43479:SF11">
    <property type="entry name" value="ACREF_ENVCD OPERON REPRESSOR-RELATED"/>
    <property type="match status" value="1"/>
</dbReference>
<dbReference type="PANTHER" id="PTHR43479">
    <property type="entry name" value="ACREF/ENVCD OPERON REPRESSOR-RELATED"/>
    <property type="match status" value="1"/>
</dbReference>
<evidence type="ECO:0000313" key="5">
    <source>
        <dbReference type="Proteomes" id="UP000316968"/>
    </source>
</evidence>
<dbReference type="Proteomes" id="UP000316968">
    <property type="component" value="Chromosome"/>
</dbReference>
<evidence type="ECO:0000313" key="4">
    <source>
        <dbReference type="EMBL" id="QDH23105.1"/>
    </source>
</evidence>
<dbReference type="GO" id="GO:0003677">
    <property type="term" value="F:DNA binding"/>
    <property type="evidence" value="ECO:0007669"/>
    <property type="project" value="UniProtKB-UniRule"/>
</dbReference>
<dbReference type="PROSITE" id="PS50977">
    <property type="entry name" value="HTH_TETR_2"/>
    <property type="match status" value="1"/>
</dbReference>
<dbReference type="OrthoDB" id="9810250at2"/>
<reference evidence="4 5" key="1">
    <citation type="submission" date="2019-06" db="EMBL/GenBank/DDBJ databases">
        <title>Saccharibacillus brassicae sp. nov., an endophytic bacterium isolated from Chinese cabbage seeds (Brassica pekinensis).</title>
        <authorList>
            <person name="Jiang L."/>
            <person name="Lee J."/>
            <person name="Kim S.W."/>
        </authorList>
    </citation>
    <scope>NUCLEOTIDE SEQUENCE [LARGE SCALE GENOMIC DNA]</scope>
    <source>
        <strain evidence="5">KCTC 43072 / ATSA2</strain>
    </source>
</reference>
<dbReference type="KEGG" id="saca:FFV09_20950"/>
<dbReference type="PRINTS" id="PR00455">
    <property type="entry name" value="HTHTETR"/>
</dbReference>